<dbReference type="AlphaFoldDB" id="A0A1J5RZK2"/>
<evidence type="ECO:0008006" key="2">
    <source>
        <dbReference type="Google" id="ProtNLM"/>
    </source>
</evidence>
<name>A0A1J5RZK2_9ZZZZ</name>
<evidence type="ECO:0000313" key="1">
    <source>
        <dbReference type="EMBL" id="OIR01282.1"/>
    </source>
</evidence>
<gene>
    <name evidence="1" type="ORF">GALL_165700</name>
</gene>
<proteinExistence type="predicted"/>
<protein>
    <recommendedName>
        <fullName evidence="2">Conjugal transfer protein TraI</fullName>
    </recommendedName>
</protein>
<sequence length="222" mass="25908">MTMKKILIILIFICSVSVKKADAQITEIIKVAITKVVRAVDLQVQRLQTKTIWLQDAQKVIENTMHQLKLTNIAEWSDKQKTLYANYYTELWQVKNLIGTYQEVKDIIQKQRQLVNAYKQAYALFKQDSHFNINEMDYMERVYSGIIDESVKNLEQVYLVINSFSTQMSDAQRLAIVNAASNRIDENYNDLKQFNNQNIKLSLQRTKDVNDMNTIKALYSLP</sequence>
<dbReference type="EMBL" id="MLJW01000085">
    <property type="protein sequence ID" value="OIR01282.1"/>
    <property type="molecule type" value="Genomic_DNA"/>
</dbReference>
<organism evidence="1">
    <name type="scientific">mine drainage metagenome</name>
    <dbReference type="NCBI Taxonomy" id="410659"/>
    <lineage>
        <taxon>unclassified sequences</taxon>
        <taxon>metagenomes</taxon>
        <taxon>ecological metagenomes</taxon>
    </lineage>
</organism>
<accession>A0A1J5RZK2</accession>
<comment type="caution">
    <text evidence="1">The sequence shown here is derived from an EMBL/GenBank/DDBJ whole genome shotgun (WGS) entry which is preliminary data.</text>
</comment>
<reference evidence="1" key="1">
    <citation type="submission" date="2016-10" db="EMBL/GenBank/DDBJ databases">
        <title>Sequence of Gallionella enrichment culture.</title>
        <authorList>
            <person name="Poehlein A."/>
            <person name="Muehling M."/>
            <person name="Daniel R."/>
        </authorList>
    </citation>
    <scope>NUCLEOTIDE SEQUENCE</scope>
</reference>